<reference evidence="1 2" key="1">
    <citation type="submission" date="2018-06" db="EMBL/GenBank/DDBJ databases">
        <title>The Genome of Cuscuta australis (Dodder) Provides Insight into the Evolution of Plant Parasitism.</title>
        <authorList>
            <person name="Liu H."/>
        </authorList>
    </citation>
    <scope>NUCLEOTIDE SEQUENCE [LARGE SCALE GENOMIC DNA]</scope>
    <source>
        <strain evidence="2">cv. Yunnan</strain>
        <tissue evidence="1">Vines</tissue>
    </source>
</reference>
<gene>
    <name evidence="1" type="ORF">DM860_008138</name>
</gene>
<dbReference type="AlphaFoldDB" id="A0A328D6B7"/>
<protein>
    <recommendedName>
        <fullName evidence="3">Neurochondrin</fullName>
    </recommendedName>
</protein>
<dbReference type="Proteomes" id="UP000249390">
    <property type="component" value="Unassembled WGS sequence"/>
</dbReference>
<dbReference type="SUPFAM" id="SSF48371">
    <property type="entry name" value="ARM repeat"/>
    <property type="match status" value="1"/>
</dbReference>
<accession>A0A328D6B7</accession>
<keyword evidence="2" id="KW-1185">Reference proteome</keyword>
<dbReference type="InterPro" id="IPR016024">
    <property type="entry name" value="ARM-type_fold"/>
</dbReference>
<dbReference type="EMBL" id="NQVE01000195">
    <property type="protein sequence ID" value="RAL39998.1"/>
    <property type="molecule type" value="Genomic_DNA"/>
</dbReference>
<dbReference type="InterPro" id="IPR008709">
    <property type="entry name" value="Neurochondrin"/>
</dbReference>
<evidence type="ECO:0000313" key="1">
    <source>
        <dbReference type="EMBL" id="RAL39998.1"/>
    </source>
</evidence>
<proteinExistence type="predicted"/>
<comment type="caution">
    <text evidence="1">The sequence shown here is derived from an EMBL/GenBank/DDBJ whole genome shotgun (WGS) entry which is preliminary data.</text>
</comment>
<sequence>MQIFFLAPSTPVRNPPVHLQHPPSLPLQVPRLQDSGSRFPGVEYQNHFFLSSSLFGHSAPETLSQIPMSQQEQSSSSLEACLNLLKGERDEQRLAGLLLVTKFCKGDDNASILRVYEALGSQFLDRLLRTGMKNRPSGCESDNRDAYLRLAVAVLATLCRVPDIASSKEMVSRIPVILEVMSRESVSPVLEDCYEFLYLTSSANEDGVKTLFQYQGIRVLASQISTFSDDSHLMELSTKLIQLVLSKVSLEVILNTCLVEMPTIVVALMRQFAMLHSALKFDALHLLSTIFSSDYSGPLKGALGQLPTKDWLDYLFIGIVAILQNRVAPAEKLHALVLAEFAISITSERWLLSPVKLPELQEQVPADRCLLLVLESSRVEIAVLLNDIAYLKYEASNNTSPTIESIFLKSRHLAVAFALVEKIIKLVSVISEEGGNLIEDNTFMKVINGLNETINLVLEYLQDARDHGQKKGDDLLASVRVVGSYLAETPIAWKDKVTELLPYMLSVEGEDEPSPFSSVCFLMPLLCQITMNSEGCKHLVSSGGHKAVVDCLVKLVSQDADTREDSSGIFLACDTVLNLLTKRQELQLSLDVSSFVHLLKALTYWAENSHDLSVIMMASSISSLLFDHTSEDALLNYGLDRATCNRVYCLIARSLASVRQDKPSDVQSEMDLYEIIESGYSRWFSRFPSINNIVKQS</sequence>
<dbReference type="PANTHER" id="PTHR13109:SF7">
    <property type="entry name" value="NEUROCHONDRIN"/>
    <property type="match status" value="1"/>
</dbReference>
<name>A0A328D6B7_9ASTE</name>
<dbReference type="PANTHER" id="PTHR13109">
    <property type="entry name" value="NEUROCHONDRIN"/>
    <property type="match status" value="1"/>
</dbReference>
<evidence type="ECO:0000313" key="2">
    <source>
        <dbReference type="Proteomes" id="UP000249390"/>
    </source>
</evidence>
<organism evidence="1 2">
    <name type="scientific">Cuscuta australis</name>
    <dbReference type="NCBI Taxonomy" id="267555"/>
    <lineage>
        <taxon>Eukaryota</taxon>
        <taxon>Viridiplantae</taxon>
        <taxon>Streptophyta</taxon>
        <taxon>Embryophyta</taxon>
        <taxon>Tracheophyta</taxon>
        <taxon>Spermatophyta</taxon>
        <taxon>Magnoliopsida</taxon>
        <taxon>eudicotyledons</taxon>
        <taxon>Gunneridae</taxon>
        <taxon>Pentapetalae</taxon>
        <taxon>asterids</taxon>
        <taxon>lamiids</taxon>
        <taxon>Solanales</taxon>
        <taxon>Convolvulaceae</taxon>
        <taxon>Cuscuteae</taxon>
        <taxon>Cuscuta</taxon>
        <taxon>Cuscuta subgen. Grammica</taxon>
        <taxon>Cuscuta sect. Cleistogrammica</taxon>
    </lineage>
</organism>
<dbReference type="Pfam" id="PF05536">
    <property type="entry name" value="Neurochondrin"/>
    <property type="match status" value="1"/>
</dbReference>
<evidence type="ECO:0008006" key="3">
    <source>
        <dbReference type="Google" id="ProtNLM"/>
    </source>
</evidence>